<dbReference type="EMBL" id="CP048409">
    <property type="protein sequence ID" value="QIA06685.1"/>
    <property type="molecule type" value="Genomic_DNA"/>
</dbReference>
<evidence type="ECO:0000313" key="2">
    <source>
        <dbReference type="Proteomes" id="UP000474630"/>
    </source>
</evidence>
<dbReference type="RefSeq" id="WP_163344615.1">
    <property type="nucleotide sequence ID" value="NZ_CP048409.1"/>
</dbReference>
<dbReference type="KEGG" id="drc:G0Q07_02595"/>
<protein>
    <submittedName>
        <fullName evidence="1">Uncharacterized protein</fullName>
    </submittedName>
</protein>
<accession>A0A6C0RA98</accession>
<sequence length="234" mass="27134">MIYFKHILIILASFSLVCSVQGQNNEAKLRFEAVFGEENSEALTSLVNLFELSLKTKYSNNIDVAYRFYLTEIESGKSPAIWHKEEKHKWVRKYLVDTEVWNEIWLKADSVWMEGNECCCKYRYNDFARETRSFSLSGDTVCSCEVLPNKYGLYFDALRVASQFDENVRDYLEAVEIAGVISPSVLASGLSSENTKYYHEYFAKRFILLGIYLRGIGLNKKPLFLQRTVSEYFS</sequence>
<organism evidence="1 2">
    <name type="scientific">Draconibacterium halophilum</name>
    <dbReference type="NCBI Taxonomy" id="2706887"/>
    <lineage>
        <taxon>Bacteria</taxon>
        <taxon>Pseudomonadati</taxon>
        <taxon>Bacteroidota</taxon>
        <taxon>Bacteroidia</taxon>
        <taxon>Marinilabiliales</taxon>
        <taxon>Prolixibacteraceae</taxon>
        <taxon>Draconibacterium</taxon>
    </lineage>
</organism>
<dbReference type="AlphaFoldDB" id="A0A6C0RA98"/>
<evidence type="ECO:0000313" key="1">
    <source>
        <dbReference type="EMBL" id="QIA06685.1"/>
    </source>
</evidence>
<name>A0A6C0RA98_9BACT</name>
<reference evidence="1 2" key="1">
    <citation type="submission" date="2020-02" db="EMBL/GenBank/DDBJ databases">
        <title>Genome sequencing for Draconibacterium sp. strain M1.</title>
        <authorList>
            <person name="Park S.-J."/>
        </authorList>
    </citation>
    <scope>NUCLEOTIDE SEQUENCE [LARGE SCALE GENOMIC DNA]</scope>
    <source>
        <strain evidence="1 2">M1</strain>
    </source>
</reference>
<proteinExistence type="predicted"/>
<keyword evidence="2" id="KW-1185">Reference proteome</keyword>
<dbReference type="Proteomes" id="UP000474630">
    <property type="component" value="Chromosome"/>
</dbReference>
<gene>
    <name evidence="1" type="ORF">G0Q07_02595</name>
</gene>